<dbReference type="GO" id="GO:0009725">
    <property type="term" value="P:response to hormone"/>
    <property type="evidence" value="ECO:0007669"/>
    <property type="project" value="InterPro"/>
</dbReference>
<name>A0AAD8L5V7_TARER</name>
<dbReference type="InterPro" id="IPR015300">
    <property type="entry name" value="DNA-bd_pseudobarrel_sf"/>
</dbReference>
<evidence type="ECO:0000256" key="5">
    <source>
        <dbReference type="ARBA" id="ARBA00023242"/>
    </source>
</evidence>
<evidence type="ECO:0000313" key="7">
    <source>
        <dbReference type="Proteomes" id="UP001229421"/>
    </source>
</evidence>
<keyword evidence="3" id="KW-0238">DNA-binding</keyword>
<keyword evidence="7" id="KW-1185">Reference proteome</keyword>
<dbReference type="Proteomes" id="UP001229421">
    <property type="component" value="Unassembled WGS sequence"/>
</dbReference>
<evidence type="ECO:0000313" key="6">
    <source>
        <dbReference type="EMBL" id="KAK1431815.1"/>
    </source>
</evidence>
<protein>
    <submittedName>
        <fullName evidence="6">Uncharacterized protein</fullName>
    </submittedName>
</protein>
<evidence type="ECO:0000256" key="3">
    <source>
        <dbReference type="ARBA" id="ARBA00023125"/>
    </source>
</evidence>
<comment type="caution">
    <text evidence="6">The sequence shown here is derived from an EMBL/GenBank/DDBJ whole genome shotgun (WGS) entry which is preliminary data.</text>
</comment>
<accession>A0AAD8L5V7</accession>
<dbReference type="InterPro" id="IPR044835">
    <property type="entry name" value="ARF_plant"/>
</dbReference>
<dbReference type="SUPFAM" id="SSF101936">
    <property type="entry name" value="DNA-binding pseudobarrel domain"/>
    <property type="match status" value="1"/>
</dbReference>
<keyword evidence="4" id="KW-0804">Transcription</keyword>
<organism evidence="6 7">
    <name type="scientific">Tagetes erecta</name>
    <name type="common">African marigold</name>
    <dbReference type="NCBI Taxonomy" id="13708"/>
    <lineage>
        <taxon>Eukaryota</taxon>
        <taxon>Viridiplantae</taxon>
        <taxon>Streptophyta</taxon>
        <taxon>Embryophyta</taxon>
        <taxon>Tracheophyta</taxon>
        <taxon>Spermatophyta</taxon>
        <taxon>Magnoliopsida</taxon>
        <taxon>eudicotyledons</taxon>
        <taxon>Gunneridae</taxon>
        <taxon>Pentapetalae</taxon>
        <taxon>asterids</taxon>
        <taxon>campanulids</taxon>
        <taxon>Asterales</taxon>
        <taxon>Asteraceae</taxon>
        <taxon>Asteroideae</taxon>
        <taxon>Heliantheae alliance</taxon>
        <taxon>Tageteae</taxon>
        <taxon>Tagetes</taxon>
    </lineage>
</organism>
<dbReference type="PANTHER" id="PTHR31384">
    <property type="entry name" value="AUXIN RESPONSE FACTOR 4-RELATED"/>
    <property type="match status" value="1"/>
</dbReference>
<proteinExistence type="predicted"/>
<keyword evidence="5" id="KW-0539">Nucleus</keyword>
<dbReference type="AlphaFoldDB" id="A0AAD8L5V7"/>
<comment type="subcellular location">
    <subcellularLocation>
        <location evidence="1">Nucleus</location>
    </subcellularLocation>
</comment>
<dbReference type="GO" id="GO:0003677">
    <property type="term" value="F:DNA binding"/>
    <property type="evidence" value="ECO:0007669"/>
    <property type="project" value="UniProtKB-KW"/>
</dbReference>
<dbReference type="EMBL" id="JAUHHV010000002">
    <property type="protein sequence ID" value="KAK1431815.1"/>
    <property type="molecule type" value="Genomic_DNA"/>
</dbReference>
<dbReference type="GO" id="GO:0006355">
    <property type="term" value="P:regulation of DNA-templated transcription"/>
    <property type="evidence" value="ECO:0007669"/>
    <property type="project" value="InterPro"/>
</dbReference>
<evidence type="ECO:0000256" key="2">
    <source>
        <dbReference type="ARBA" id="ARBA00023015"/>
    </source>
</evidence>
<evidence type="ECO:0000256" key="4">
    <source>
        <dbReference type="ARBA" id="ARBA00023163"/>
    </source>
</evidence>
<evidence type="ECO:0000256" key="1">
    <source>
        <dbReference type="ARBA" id="ARBA00004123"/>
    </source>
</evidence>
<gene>
    <name evidence="6" type="ORF">QVD17_08503</name>
</gene>
<dbReference type="PANTHER" id="PTHR31384:SF115">
    <property type="entry name" value="AUXIN RESPONSE FACTOR 6"/>
    <property type="match status" value="1"/>
</dbReference>
<keyword evidence="2" id="KW-0805">Transcription regulation</keyword>
<reference evidence="6" key="1">
    <citation type="journal article" date="2023" name="bioRxiv">
        <title>Improved chromosome-level genome assembly for marigold (Tagetes erecta).</title>
        <authorList>
            <person name="Jiang F."/>
            <person name="Yuan L."/>
            <person name="Wang S."/>
            <person name="Wang H."/>
            <person name="Xu D."/>
            <person name="Wang A."/>
            <person name="Fan W."/>
        </authorList>
    </citation>
    <scope>NUCLEOTIDE SEQUENCE</scope>
    <source>
        <strain evidence="6">WSJ</strain>
        <tissue evidence="6">Leaf</tissue>
    </source>
</reference>
<dbReference type="Gene3D" id="2.40.330.10">
    <property type="entry name" value="DNA-binding pseudobarrel domain"/>
    <property type="match status" value="1"/>
</dbReference>
<dbReference type="GO" id="GO:0005634">
    <property type="term" value="C:nucleus"/>
    <property type="evidence" value="ECO:0007669"/>
    <property type="project" value="UniProtKB-SubCell"/>
</dbReference>
<sequence>MHFEIHLLRQQVLHQVKLDSVSLVNHLFIISISPSRKQTCFLPGETFESIDVDVSDSDSWQLIGSDDGNFSYRDVTTTDDDDNDGVVLDVDDLVQHRYVSQSSNISMQCQLKNAYEIDHSHRTIYLDLDDELVPKWLNNKFERRRMRKLGKKVFYNISSSPLLQTRSDDSVHKVVKNFERCFRCQVELDWLWYGIPSSGFFSTCCVKNAEEAEQKDQPNLGQAHHLISDSLGSRVVYLPQGHSEQDFTQQPPAQELIARDLHDNEWKFRHIFCGMLAT</sequence>